<dbReference type="SUPFAM" id="SSF46689">
    <property type="entry name" value="Homeodomain-like"/>
    <property type="match status" value="1"/>
</dbReference>
<keyword evidence="3" id="KW-0804">Transcription</keyword>
<gene>
    <name evidence="5" type="ORF">RM530_15210</name>
</gene>
<dbReference type="InterPro" id="IPR018060">
    <property type="entry name" value="HTH_AraC"/>
</dbReference>
<comment type="caution">
    <text evidence="5">The sequence shown here is derived from an EMBL/GenBank/DDBJ whole genome shotgun (WGS) entry which is preliminary data.</text>
</comment>
<dbReference type="PANTHER" id="PTHR47894">
    <property type="entry name" value="HTH-TYPE TRANSCRIPTIONAL REGULATOR GADX"/>
    <property type="match status" value="1"/>
</dbReference>
<evidence type="ECO:0000259" key="4">
    <source>
        <dbReference type="PROSITE" id="PS01124"/>
    </source>
</evidence>
<keyword evidence="2" id="KW-0238">DNA-binding</keyword>
<dbReference type="InterPro" id="IPR020449">
    <property type="entry name" value="Tscrpt_reg_AraC-type_HTH"/>
</dbReference>
<dbReference type="Pfam" id="PF12833">
    <property type="entry name" value="HTH_18"/>
    <property type="match status" value="1"/>
</dbReference>
<keyword evidence="6" id="KW-1185">Reference proteome</keyword>
<dbReference type="EMBL" id="JAVRIC010000025">
    <property type="protein sequence ID" value="MDT0498697.1"/>
    <property type="molecule type" value="Genomic_DNA"/>
</dbReference>
<dbReference type="InterPro" id="IPR009057">
    <property type="entry name" value="Homeodomain-like_sf"/>
</dbReference>
<dbReference type="Proteomes" id="UP001254608">
    <property type="component" value="Unassembled WGS sequence"/>
</dbReference>
<evidence type="ECO:0000313" key="5">
    <source>
        <dbReference type="EMBL" id="MDT0498697.1"/>
    </source>
</evidence>
<dbReference type="RefSeq" id="WP_311366110.1">
    <property type="nucleotide sequence ID" value="NZ_JAVRIC010000025.1"/>
</dbReference>
<name>A0ABU2WLD2_9GAMM</name>
<dbReference type="Gene3D" id="1.10.10.60">
    <property type="entry name" value="Homeodomain-like"/>
    <property type="match status" value="1"/>
</dbReference>
<evidence type="ECO:0000256" key="1">
    <source>
        <dbReference type="ARBA" id="ARBA00023015"/>
    </source>
</evidence>
<evidence type="ECO:0000256" key="3">
    <source>
        <dbReference type="ARBA" id="ARBA00023163"/>
    </source>
</evidence>
<feature type="domain" description="HTH araC/xylS-type" evidence="4">
    <location>
        <begin position="23"/>
        <end position="73"/>
    </location>
</feature>
<sequence>MSRIESMPGAPPEHDISCQAHDRTRHELALSYIHDTRYSVAEITCLPGFSDSSSFSRAFRRWTGISPSVYRPRSEQ</sequence>
<dbReference type="SMART" id="SM00342">
    <property type="entry name" value="HTH_ARAC"/>
    <property type="match status" value="1"/>
</dbReference>
<organism evidence="5 6">
    <name type="scientific">Banduia mediterranea</name>
    <dbReference type="NCBI Taxonomy" id="3075609"/>
    <lineage>
        <taxon>Bacteria</taxon>
        <taxon>Pseudomonadati</taxon>
        <taxon>Pseudomonadota</taxon>
        <taxon>Gammaproteobacteria</taxon>
        <taxon>Nevskiales</taxon>
        <taxon>Algiphilaceae</taxon>
        <taxon>Banduia</taxon>
    </lineage>
</organism>
<dbReference type="PRINTS" id="PR00032">
    <property type="entry name" value="HTHARAC"/>
</dbReference>
<proteinExistence type="predicted"/>
<dbReference type="PANTHER" id="PTHR47894:SF1">
    <property type="entry name" value="HTH-TYPE TRANSCRIPTIONAL REGULATOR VQSM"/>
    <property type="match status" value="1"/>
</dbReference>
<reference evidence="5 6" key="1">
    <citation type="submission" date="2023-09" db="EMBL/GenBank/DDBJ databases">
        <authorList>
            <person name="Rey-Velasco X."/>
        </authorList>
    </citation>
    <scope>NUCLEOTIDE SEQUENCE [LARGE SCALE GENOMIC DNA]</scope>
    <source>
        <strain evidence="5 6">W345</strain>
    </source>
</reference>
<evidence type="ECO:0000313" key="6">
    <source>
        <dbReference type="Proteomes" id="UP001254608"/>
    </source>
</evidence>
<keyword evidence="1" id="KW-0805">Transcription regulation</keyword>
<evidence type="ECO:0000256" key="2">
    <source>
        <dbReference type="ARBA" id="ARBA00023125"/>
    </source>
</evidence>
<protein>
    <submittedName>
        <fullName evidence="5">Helix-turn-helix domain-containing protein</fullName>
    </submittedName>
</protein>
<dbReference type="PROSITE" id="PS01124">
    <property type="entry name" value="HTH_ARAC_FAMILY_2"/>
    <property type="match status" value="1"/>
</dbReference>
<accession>A0ABU2WLD2</accession>